<organism evidence="1 2">
    <name type="scientific">Rhododendron molle</name>
    <name type="common">Chinese azalea</name>
    <name type="synonym">Azalea mollis</name>
    <dbReference type="NCBI Taxonomy" id="49168"/>
    <lineage>
        <taxon>Eukaryota</taxon>
        <taxon>Viridiplantae</taxon>
        <taxon>Streptophyta</taxon>
        <taxon>Embryophyta</taxon>
        <taxon>Tracheophyta</taxon>
        <taxon>Spermatophyta</taxon>
        <taxon>Magnoliopsida</taxon>
        <taxon>eudicotyledons</taxon>
        <taxon>Gunneridae</taxon>
        <taxon>Pentapetalae</taxon>
        <taxon>asterids</taxon>
        <taxon>Ericales</taxon>
        <taxon>Ericaceae</taxon>
        <taxon>Ericoideae</taxon>
        <taxon>Rhodoreae</taxon>
        <taxon>Rhododendron</taxon>
    </lineage>
</organism>
<accession>A0ACC0PQU4</accession>
<evidence type="ECO:0000313" key="2">
    <source>
        <dbReference type="Proteomes" id="UP001062846"/>
    </source>
</evidence>
<reference evidence="1" key="1">
    <citation type="submission" date="2022-02" db="EMBL/GenBank/DDBJ databases">
        <title>Plant Genome Project.</title>
        <authorList>
            <person name="Zhang R.-G."/>
        </authorList>
    </citation>
    <scope>NUCLEOTIDE SEQUENCE</scope>
    <source>
        <strain evidence="1">AT1</strain>
    </source>
</reference>
<protein>
    <submittedName>
        <fullName evidence="1">Uncharacterized protein</fullName>
    </submittedName>
</protein>
<evidence type="ECO:0000313" key="1">
    <source>
        <dbReference type="EMBL" id="KAI8567516.1"/>
    </source>
</evidence>
<keyword evidence="2" id="KW-1185">Reference proteome</keyword>
<sequence>MAKAARVLDATAASDQDGTAVVRKDKTVIPSDGPAGILTTHDQGIPKSCSSKDKGISPPPFVVFTDFNSIPLNPTFSITRLDPNRNHSPSEPDYFVEEPPDSPGRINPLSSLGPPVQNKPLLDDPSDISPFIKFSPLDPNLATKSLPSPNPPSTIGLSSIFDKFLCLKLKSPPSSPSHISPPLKLHKPDQSVEASYSPDPDIPSPTPEELEAFIHPGILSLAQPVGDSRKARKSVTRRASSFKRKATETTSSPHQSLQSSRPLHSSHWIPPRVGYLKINCDASWSRDLKKGWGGIILKNDRGHLVDGRRFRISSSSAFLAEDSVLREACLFAKALNLSSVCIENDNAQLISLCVSELVPPWEALAIISDIRLLASNLRLSFCWTPPGRK</sequence>
<dbReference type="Proteomes" id="UP001062846">
    <property type="component" value="Chromosome 2"/>
</dbReference>
<proteinExistence type="predicted"/>
<name>A0ACC0PQU4_RHOML</name>
<dbReference type="EMBL" id="CM046389">
    <property type="protein sequence ID" value="KAI8567516.1"/>
    <property type="molecule type" value="Genomic_DNA"/>
</dbReference>
<comment type="caution">
    <text evidence="1">The sequence shown here is derived from an EMBL/GenBank/DDBJ whole genome shotgun (WGS) entry which is preliminary data.</text>
</comment>
<gene>
    <name evidence="1" type="ORF">RHMOL_Rhmol02G0128800</name>
</gene>